<evidence type="ECO:0000313" key="2">
    <source>
        <dbReference type="EMBL" id="PCD04422.1"/>
    </source>
</evidence>
<name>A0A2A4B8Z5_9SPHN</name>
<accession>A0A2A4B8Z5</accession>
<dbReference type="EMBL" id="NWMW01000001">
    <property type="protein sequence ID" value="PCD04422.1"/>
    <property type="molecule type" value="Genomic_DNA"/>
</dbReference>
<sequence>MTLWHDQTDMRRYMANGRHRAAMPKLFHWCDEASVVHWTQPDTTLPSWRAADARMRAEGRPSKVRYASTSHASLAYPPPRIAAPVPLNPLRPLA</sequence>
<dbReference type="AlphaFoldDB" id="A0A2A4B8Z5"/>
<keyword evidence="3" id="KW-1185">Reference proteome</keyword>
<organism evidence="2 3">
    <name type="scientific">Sphingomonas spermidinifaciens</name>
    <dbReference type="NCBI Taxonomy" id="1141889"/>
    <lineage>
        <taxon>Bacteria</taxon>
        <taxon>Pseudomonadati</taxon>
        <taxon>Pseudomonadota</taxon>
        <taxon>Alphaproteobacteria</taxon>
        <taxon>Sphingomonadales</taxon>
        <taxon>Sphingomonadaceae</taxon>
        <taxon>Sphingomonas</taxon>
    </lineage>
</organism>
<reference evidence="2 3" key="1">
    <citation type="submission" date="2017-09" db="EMBL/GenBank/DDBJ databases">
        <title>Sphingomonas spermidinifaciens 9NM-10, whole genome shotgun sequence.</title>
        <authorList>
            <person name="Feng G."/>
            <person name="Zhu H."/>
        </authorList>
    </citation>
    <scope>NUCLEOTIDE SEQUENCE [LARGE SCALE GENOMIC DNA]</scope>
    <source>
        <strain evidence="2 3">9NM-10</strain>
    </source>
</reference>
<feature type="compositionally biased region" description="Pro residues" evidence="1">
    <location>
        <begin position="76"/>
        <end position="94"/>
    </location>
</feature>
<evidence type="ECO:0008006" key="4">
    <source>
        <dbReference type="Google" id="ProtNLM"/>
    </source>
</evidence>
<comment type="caution">
    <text evidence="2">The sequence shown here is derived from an EMBL/GenBank/DDBJ whole genome shotgun (WGS) entry which is preliminary data.</text>
</comment>
<protein>
    <recommendedName>
        <fullName evidence="4">DUF3291 domain-containing protein</fullName>
    </recommendedName>
</protein>
<dbReference type="OrthoDB" id="1550774at2"/>
<dbReference type="Proteomes" id="UP000218366">
    <property type="component" value="Unassembled WGS sequence"/>
</dbReference>
<evidence type="ECO:0000256" key="1">
    <source>
        <dbReference type="SAM" id="MobiDB-lite"/>
    </source>
</evidence>
<feature type="region of interest" description="Disordered" evidence="1">
    <location>
        <begin position="74"/>
        <end position="94"/>
    </location>
</feature>
<gene>
    <name evidence="2" type="ORF">COC42_09185</name>
</gene>
<proteinExistence type="predicted"/>
<evidence type="ECO:0000313" key="3">
    <source>
        <dbReference type="Proteomes" id="UP000218366"/>
    </source>
</evidence>